<keyword evidence="3" id="KW-0732">Signal</keyword>
<dbReference type="PANTHER" id="PTHR38776:SF1">
    <property type="entry name" value="MLTA-INTERACTING PROTEIN-RELATED"/>
    <property type="match status" value="1"/>
</dbReference>
<dbReference type="EMBL" id="CP060780">
    <property type="protein sequence ID" value="QNP44185.1"/>
    <property type="molecule type" value="Genomic_DNA"/>
</dbReference>
<dbReference type="Proteomes" id="UP000516134">
    <property type="component" value="Chromosome"/>
</dbReference>
<protein>
    <submittedName>
        <fullName evidence="6">MipA/OmpV family protein</fullName>
    </submittedName>
</protein>
<evidence type="ECO:0000256" key="5">
    <source>
        <dbReference type="ARBA" id="ARBA00023237"/>
    </source>
</evidence>
<name>A0ABX6T320_9SPHN</name>
<proteinExistence type="inferred from homology"/>
<keyword evidence="4" id="KW-0472">Membrane</keyword>
<evidence type="ECO:0000256" key="2">
    <source>
        <dbReference type="ARBA" id="ARBA00005722"/>
    </source>
</evidence>
<gene>
    <name evidence="6" type="ORF">H9L15_06705</name>
</gene>
<dbReference type="Pfam" id="PF06629">
    <property type="entry name" value="MipA"/>
    <property type="match status" value="1"/>
</dbReference>
<reference evidence="6 7" key="1">
    <citation type="submission" date="2020-08" db="EMBL/GenBank/DDBJ databases">
        <title>Genome sequence of Sphingomonas daechungensis KACC 18115T.</title>
        <authorList>
            <person name="Hyun D.-W."/>
            <person name="Bae J.-W."/>
        </authorList>
    </citation>
    <scope>NUCLEOTIDE SEQUENCE [LARGE SCALE GENOMIC DNA]</scope>
    <source>
        <strain evidence="6 7">KACC 18115</strain>
    </source>
</reference>
<evidence type="ECO:0000313" key="6">
    <source>
        <dbReference type="EMBL" id="QNP44185.1"/>
    </source>
</evidence>
<comment type="subcellular location">
    <subcellularLocation>
        <location evidence="1">Cell outer membrane</location>
    </subcellularLocation>
</comment>
<evidence type="ECO:0000313" key="7">
    <source>
        <dbReference type="Proteomes" id="UP000516134"/>
    </source>
</evidence>
<dbReference type="PANTHER" id="PTHR38776">
    <property type="entry name" value="MLTA-INTERACTING PROTEIN-RELATED"/>
    <property type="match status" value="1"/>
</dbReference>
<dbReference type="InterPro" id="IPR010583">
    <property type="entry name" value="MipA"/>
</dbReference>
<evidence type="ECO:0000256" key="3">
    <source>
        <dbReference type="ARBA" id="ARBA00022729"/>
    </source>
</evidence>
<organism evidence="6 7">
    <name type="scientific">Sphingomonas daechungensis</name>
    <dbReference type="NCBI Taxonomy" id="1176646"/>
    <lineage>
        <taxon>Bacteria</taxon>
        <taxon>Pseudomonadati</taxon>
        <taxon>Pseudomonadota</taxon>
        <taxon>Alphaproteobacteria</taxon>
        <taxon>Sphingomonadales</taxon>
        <taxon>Sphingomonadaceae</taxon>
        <taxon>Sphingomonas</taxon>
    </lineage>
</organism>
<evidence type="ECO:0000256" key="4">
    <source>
        <dbReference type="ARBA" id="ARBA00023136"/>
    </source>
</evidence>
<keyword evidence="7" id="KW-1185">Reference proteome</keyword>
<keyword evidence="5" id="KW-0998">Cell outer membrane</keyword>
<sequence length="143" mass="15581">MQYMAGESFRIRADLRKGFGGHDGLLGSVGADYVSRDGDRYVFAIGPRVLFSDSKFQRAYFGVSPADSVTSGLPQYRPSGGIYALAATSSLSYQLSSRWGIFGYGRYERLVGDAAKSPVIRDLGSRNQLSGGIGLNYTFIIKR</sequence>
<comment type="similarity">
    <text evidence="2">Belongs to the MipA/OmpV family.</text>
</comment>
<accession>A0ABX6T320</accession>
<evidence type="ECO:0000256" key="1">
    <source>
        <dbReference type="ARBA" id="ARBA00004442"/>
    </source>
</evidence>